<dbReference type="SMART" id="SM00225">
    <property type="entry name" value="BTB"/>
    <property type="match status" value="1"/>
</dbReference>
<dbReference type="Pfam" id="PF00651">
    <property type="entry name" value="BTB"/>
    <property type="match status" value="1"/>
</dbReference>
<dbReference type="Proteomes" id="UP000005237">
    <property type="component" value="Unassembled WGS sequence"/>
</dbReference>
<reference evidence="3" key="1">
    <citation type="submission" date="2010-08" db="EMBL/GenBank/DDBJ databases">
        <authorList>
            <consortium name="Caenorhabditis japonica Sequencing Consortium"/>
            <person name="Wilson R.K."/>
        </authorList>
    </citation>
    <scope>NUCLEOTIDE SEQUENCE [LARGE SCALE GENOMIC DNA]</scope>
    <source>
        <strain evidence="3">DF5081</strain>
    </source>
</reference>
<accession>A0A8R1IC60</accession>
<name>A0A8R1IC60_CAEJA</name>
<dbReference type="PANTHER" id="PTHR22744">
    <property type="entry name" value="HELIX LOOP HELIX PROTEIN 21-RELATED"/>
    <property type="match status" value="1"/>
</dbReference>
<protein>
    <submittedName>
        <fullName evidence="2">BTB domain-containing protein</fullName>
    </submittedName>
</protein>
<reference evidence="2" key="2">
    <citation type="submission" date="2022-06" db="UniProtKB">
        <authorList>
            <consortium name="EnsemblMetazoa"/>
        </authorList>
    </citation>
    <scope>IDENTIFICATION</scope>
    <source>
        <strain evidence="2">DF5081</strain>
    </source>
</reference>
<dbReference type="InterPro" id="IPR011333">
    <property type="entry name" value="SKP1/BTB/POZ_sf"/>
</dbReference>
<dbReference type="PROSITE" id="PS50097">
    <property type="entry name" value="BTB"/>
    <property type="match status" value="1"/>
</dbReference>
<dbReference type="CDD" id="cd18186">
    <property type="entry name" value="BTB_POZ_ZBTB_KLHL-like"/>
    <property type="match status" value="1"/>
</dbReference>
<dbReference type="InterPro" id="IPR000210">
    <property type="entry name" value="BTB/POZ_dom"/>
</dbReference>
<evidence type="ECO:0000313" key="2">
    <source>
        <dbReference type="EnsemblMetazoa" id="CJA30760.1"/>
    </source>
</evidence>
<proteinExistence type="predicted"/>
<sequence length="323" mass="36965">MFDEEEKKEFAVDDVDFQSLVDVFGALQHHWPFSADRLHQLILIARRLGFDLWGPALSREFAQLVYRNEPVKIVAMEEEGPETFEFDEPLTWTIDDVSNITSSSSPPNQNVLLSSTNGDRHCIIYVYTQLIAGQQYLSLGFQMSRASTSSSSSSDDDIDHEDVDMEVEDVPRGFFDIHVHLVAENGESWIESLEEPDPSEHILPGIVNGAISCENTVIEVNKEYLCHHSAYFRGLFSDRFRESELDILDLPAESLEPLVHCLEMVYNRKQTLDDVQLSRVLDFADRTCMNSVTAGLERQLWSTEMNLDDKKWLADEFMLPHLK</sequence>
<dbReference type="Gene3D" id="3.30.710.10">
    <property type="entry name" value="Potassium Channel Kv1.1, Chain A"/>
    <property type="match status" value="1"/>
</dbReference>
<dbReference type="AlphaFoldDB" id="A0A8R1IC60"/>
<evidence type="ECO:0000313" key="3">
    <source>
        <dbReference type="Proteomes" id="UP000005237"/>
    </source>
</evidence>
<dbReference type="PANTHER" id="PTHR22744:SF3">
    <property type="entry name" value="BTB DOMAIN-CONTAINING PROTEIN"/>
    <property type="match status" value="1"/>
</dbReference>
<dbReference type="EnsemblMetazoa" id="CJA30760.1">
    <property type="protein sequence ID" value="CJA30760.1"/>
    <property type="gene ID" value="WBGene00206607"/>
</dbReference>
<evidence type="ECO:0000259" key="1">
    <source>
        <dbReference type="PROSITE" id="PS50097"/>
    </source>
</evidence>
<organism evidence="2 3">
    <name type="scientific">Caenorhabditis japonica</name>
    <dbReference type="NCBI Taxonomy" id="281687"/>
    <lineage>
        <taxon>Eukaryota</taxon>
        <taxon>Metazoa</taxon>
        <taxon>Ecdysozoa</taxon>
        <taxon>Nematoda</taxon>
        <taxon>Chromadorea</taxon>
        <taxon>Rhabditida</taxon>
        <taxon>Rhabditina</taxon>
        <taxon>Rhabditomorpha</taxon>
        <taxon>Rhabditoidea</taxon>
        <taxon>Rhabditidae</taxon>
        <taxon>Peloderinae</taxon>
        <taxon>Caenorhabditis</taxon>
    </lineage>
</organism>
<feature type="domain" description="BTB" evidence="1">
    <location>
        <begin position="207"/>
        <end position="274"/>
    </location>
</feature>
<keyword evidence="3" id="KW-1185">Reference proteome</keyword>
<dbReference type="SUPFAM" id="SSF54695">
    <property type="entry name" value="POZ domain"/>
    <property type="match status" value="1"/>
</dbReference>